<dbReference type="SUPFAM" id="SSF53474">
    <property type="entry name" value="alpha/beta-Hydrolases"/>
    <property type="match status" value="1"/>
</dbReference>
<name>A0AAD6HDX8_9EURO</name>
<dbReference type="PRINTS" id="PR00111">
    <property type="entry name" value="ABHYDROLASE"/>
</dbReference>
<dbReference type="GO" id="GO:0072330">
    <property type="term" value="P:monocarboxylic acid biosynthetic process"/>
    <property type="evidence" value="ECO:0007669"/>
    <property type="project" value="UniProtKB-ARBA"/>
</dbReference>
<sequence>MAGYTHTDPFDTGLLAVGTLHHIYYEQYGNPNGRPVIFLHGGPGGQTSKSNTTYFNPKIYRVILLDQRGTGKSTPKTELRENTTPDLVSDIETLRLHLSIQKWYLLFGGSWGSTLALLYAQSHPDKVHSLLLRGVFTTRDAEVSWSRGPHGAANIFPEAWKAFVGFLPVEERGDPVAGYYKRLTGESHKERIAAAKEWNRWDLRIGELKCDERGFLALEDEGWSLAHALMEAHYAVHHFWLEEGQILKRENLEKMKHLNGGFYYFKWLLGLFLMLGTESGLVTIVQGRYDMVCPPQTAYDLHCALPGSTLIWVPDAGHSGQEPGTRQEMLRACDRYADLA</sequence>
<protein>
    <recommendedName>
        <fullName evidence="8 10">Proline iminopeptidase</fullName>
        <shortName evidence="8">PIP</shortName>
        <ecNumber evidence="8 10">3.4.11.5</ecNumber>
    </recommendedName>
    <alternativeName>
        <fullName evidence="8">Prolyl aminopeptidase</fullName>
    </alternativeName>
</protein>
<evidence type="ECO:0000256" key="2">
    <source>
        <dbReference type="ARBA" id="ARBA00004496"/>
    </source>
</evidence>
<dbReference type="PIRSF" id="PIRSF006431">
    <property type="entry name" value="Pept_S33"/>
    <property type="match status" value="1"/>
</dbReference>
<dbReference type="NCBIfam" id="TIGR01249">
    <property type="entry name" value="pro_imino_pep_1"/>
    <property type="match status" value="1"/>
</dbReference>
<evidence type="ECO:0000256" key="7">
    <source>
        <dbReference type="ARBA" id="ARBA00022801"/>
    </source>
</evidence>
<keyword evidence="4 8" id="KW-0031">Aminopeptidase</keyword>
<dbReference type="EC" id="3.4.11.5" evidence="8 10"/>
<dbReference type="PANTHER" id="PTHR43722:SF1">
    <property type="entry name" value="PROLINE IMINOPEPTIDASE"/>
    <property type="match status" value="1"/>
</dbReference>
<evidence type="ECO:0000256" key="3">
    <source>
        <dbReference type="ARBA" id="ARBA00010088"/>
    </source>
</evidence>
<reference evidence="12" key="1">
    <citation type="journal article" date="2023" name="IMA Fungus">
        <title>Comparative genomic study of the Penicillium genus elucidates a diverse pangenome and 15 lateral gene transfer events.</title>
        <authorList>
            <person name="Petersen C."/>
            <person name="Sorensen T."/>
            <person name="Nielsen M.R."/>
            <person name="Sondergaard T.E."/>
            <person name="Sorensen J.L."/>
            <person name="Fitzpatrick D.A."/>
            <person name="Frisvad J.C."/>
            <person name="Nielsen K.L."/>
        </authorList>
    </citation>
    <scope>NUCLEOTIDE SEQUENCE</scope>
    <source>
        <strain evidence="12">IBT 17514</strain>
    </source>
</reference>
<organism evidence="12 13">
    <name type="scientific">Penicillium malachiteum</name>
    <dbReference type="NCBI Taxonomy" id="1324776"/>
    <lineage>
        <taxon>Eukaryota</taxon>
        <taxon>Fungi</taxon>
        <taxon>Dikarya</taxon>
        <taxon>Ascomycota</taxon>
        <taxon>Pezizomycotina</taxon>
        <taxon>Eurotiomycetes</taxon>
        <taxon>Eurotiomycetidae</taxon>
        <taxon>Eurotiales</taxon>
        <taxon>Aspergillaceae</taxon>
        <taxon>Penicillium</taxon>
    </lineage>
</organism>
<dbReference type="GO" id="GO:0017000">
    <property type="term" value="P:antibiotic biosynthetic process"/>
    <property type="evidence" value="ECO:0007669"/>
    <property type="project" value="UniProtKB-ARBA"/>
</dbReference>
<evidence type="ECO:0000256" key="5">
    <source>
        <dbReference type="ARBA" id="ARBA00022490"/>
    </source>
</evidence>
<gene>
    <name evidence="12" type="ORF">N7493_010002</name>
</gene>
<evidence type="ECO:0000256" key="1">
    <source>
        <dbReference type="ARBA" id="ARBA00001585"/>
    </source>
</evidence>
<dbReference type="InterPro" id="IPR005944">
    <property type="entry name" value="Pro_iminopeptidase"/>
</dbReference>
<feature type="domain" description="AB hydrolase-1" evidence="11">
    <location>
        <begin position="35"/>
        <end position="323"/>
    </location>
</feature>
<accession>A0AAD6HDX8</accession>
<dbReference type="AlphaFoldDB" id="A0AAD6HDX8"/>
<proteinExistence type="inferred from homology"/>
<dbReference type="PANTHER" id="PTHR43722">
    <property type="entry name" value="PROLINE IMINOPEPTIDASE"/>
    <property type="match status" value="1"/>
</dbReference>
<keyword evidence="7 8" id="KW-0378">Hydrolase</keyword>
<evidence type="ECO:0000256" key="10">
    <source>
        <dbReference type="RuleBase" id="RU003421"/>
    </source>
</evidence>
<feature type="active site" description="Nucleophile" evidence="9">
    <location>
        <position position="110"/>
    </location>
</feature>
<comment type="subcellular location">
    <subcellularLocation>
        <location evidence="2 8">Cytoplasm</location>
    </subcellularLocation>
</comment>
<evidence type="ECO:0000313" key="12">
    <source>
        <dbReference type="EMBL" id="KAJ5709711.1"/>
    </source>
</evidence>
<dbReference type="InterPro" id="IPR029058">
    <property type="entry name" value="AB_hydrolase_fold"/>
</dbReference>
<comment type="similarity">
    <text evidence="3 8 10">Belongs to the peptidase S33 family.</text>
</comment>
<dbReference type="EMBL" id="JAQJAN010000018">
    <property type="protein sequence ID" value="KAJ5709711.1"/>
    <property type="molecule type" value="Genomic_DNA"/>
</dbReference>
<evidence type="ECO:0000256" key="8">
    <source>
        <dbReference type="PIRNR" id="PIRNR006431"/>
    </source>
</evidence>
<evidence type="ECO:0000256" key="4">
    <source>
        <dbReference type="ARBA" id="ARBA00022438"/>
    </source>
</evidence>
<keyword evidence="6 8" id="KW-0645">Protease</keyword>
<dbReference type="GO" id="GO:0004177">
    <property type="term" value="F:aminopeptidase activity"/>
    <property type="evidence" value="ECO:0007669"/>
    <property type="project" value="UniProtKB-UniRule"/>
</dbReference>
<dbReference type="GO" id="GO:0006508">
    <property type="term" value="P:proteolysis"/>
    <property type="evidence" value="ECO:0007669"/>
    <property type="project" value="UniProtKB-KW"/>
</dbReference>
<evidence type="ECO:0000259" key="11">
    <source>
        <dbReference type="Pfam" id="PF00561"/>
    </source>
</evidence>
<dbReference type="InterPro" id="IPR000073">
    <property type="entry name" value="AB_hydrolase_1"/>
</dbReference>
<dbReference type="Proteomes" id="UP001215712">
    <property type="component" value="Unassembled WGS sequence"/>
</dbReference>
<keyword evidence="13" id="KW-1185">Reference proteome</keyword>
<comment type="caution">
    <text evidence="12">The sequence shown here is derived from an EMBL/GenBank/DDBJ whole genome shotgun (WGS) entry which is preliminary data.</text>
</comment>
<comment type="catalytic activity">
    <reaction evidence="1 8 10">
        <text>Release of N-terminal proline from a peptide.</text>
        <dbReference type="EC" id="3.4.11.5"/>
    </reaction>
</comment>
<dbReference type="Pfam" id="PF00561">
    <property type="entry name" value="Abhydrolase_1"/>
    <property type="match status" value="1"/>
</dbReference>
<dbReference type="Gene3D" id="3.40.50.1820">
    <property type="entry name" value="alpha/beta hydrolase"/>
    <property type="match status" value="1"/>
</dbReference>
<evidence type="ECO:0000256" key="9">
    <source>
        <dbReference type="PIRSR" id="PIRSR006431-1"/>
    </source>
</evidence>
<dbReference type="InterPro" id="IPR002410">
    <property type="entry name" value="Peptidase_S33"/>
</dbReference>
<reference evidence="12" key="2">
    <citation type="submission" date="2023-01" db="EMBL/GenBank/DDBJ databases">
        <authorList>
            <person name="Petersen C."/>
        </authorList>
    </citation>
    <scope>NUCLEOTIDE SEQUENCE</scope>
    <source>
        <strain evidence="12">IBT 17514</strain>
    </source>
</reference>
<evidence type="ECO:0000313" key="13">
    <source>
        <dbReference type="Proteomes" id="UP001215712"/>
    </source>
</evidence>
<dbReference type="PRINTS" id="PR00793">
    <property type="entry name" value="PROAMNOPTASE"/>
</dbReference>
<feature type="active site" description="Proton donor" evidence="9">
    <location>
        <position position="318"/>
    </location>
</feature>
<feature type="active site" evidence="9">
    <location>
        <position position="290"/>
    </location>
</feature>
<dbReference type="GO" id="GO:0005737">
    <property type="term" value="C:cytoplasm"/>
    <property type="evidence" value="ECO:0007669"/>
    <property type="project" value="UniProtKB-SubCell"/>
</dbReference>
<evidence type="ECO:0000256" key="6">
    <source>
        <dbReference type="ARBA" id="ARBA00022670"/>
    </source>
</evidence>
<keyword evidence="5 8" id="KW-0963">Cytoplasm</keyword>